<dbReference type="Pfam" id="PF17131">
    <property type="entry name" value="LolA_like"/>
    <property type="match status" value="1"/>
</dbReference>
<evidence type="ECO:0000313" key="3">
    <source>
        <dbReference type="EMBL" id="QDG50959.1"/>
    </source>
</evidence>
<accession>A0A5B8Y2N5</accession>
<accession>A0A4Y6PS66</accession>
<evidence type="ECO:0000256" key="1">
    <source>
        <dbReference type="SAM" id="SignalP"/>
    </source>
</evidence>
<feature type="chain" id="PRO_5030106341" evidence="1">
    <location>
        <begin position="25"/>
        <end position="275"/>
    </location>
</feature>
<evidence type="ECO:0000259" key="2">
    <source>
        <dbReference type="Pfam" id="PF17131"/>
    </source>
</evidence>
<organism evidence="3 4">
    <name type="scientific">Persicimonas caeni</name>
    <dbReference type="NCBI Taxonomy" id="2292766"/>
    <lineage>
        <taxon>Bacteria</taxon>
        <taxon>Deltaproteobacteria</taxon>
        <taxon>Bradymonadales</taxon>
        <taxon>Bradymonadaceae</taxon>
        <taxon>Persicimonas</taxon>
    </lineage>
</organism>
<evidence type="ECO:0000313" key="4">
    <source>
        <dbReference type="Proteomes" id="UP000315995"/>
    </source>
</evidence>
<dbReference type="CDD" id="cd16329">
    <property type="entry name" value="LolA_like"/>
    <property type="match status" value="1"/>
</dbReference>
<keyword evidence="1" id="KW-0732">Signal</keyword>
<feature type="domain" description="Uncharacterized protein TP-0789" evidence="2">
    <location>
        <begin position="88"/>
        <end position="270"/>
    </location>
</feature>
<sequence length="275" mass="31324">MKRMKLKSLLLVGLMLALGAPALAQDDGDKAKTAKAQKAKEQKLPSVEEVTDKLDDLYRADSSHGTIEMTVVTDRGKRTLQIEQWTRGDDQALMVIRKPTREAGTATLRNDDGLWNYAPRADRLIRIPSGLLSDSWMGSHFTNDDLMRETSFEEDYETKLSWATVDGTRYLKETLTPKKGAPVVWEKIEYLMTADEWLPVEASYFDDGKVVRVMKFSNIKELGGRRIPTVMELLPQTGEDKGEKTRVEYKEMEFGADVDKGMFTKRGLRRVARRR</sequence>
<keyword evidence="4" id="KW-1185">Reference proteome</keyword>
<dbReference type="InterPro" id="IPR033399">
    <property type="entry name" value="TP_0789-like"/>
</dbReference>
<name>A0A4Y6PS66_PERCE</name>
<proteinExistence type="predicted"/>
<dbReference type="Gene3D" id="2.50.20.10">
    <property type="entry name" value="Lipoprotein localisation LolA/LolB/LppX"/>
    <property type="match status" value="1"/>
</dbReference>
<dbReference type="OrthoDB" id="357718at2"/>
<dbReference type="Proteomes" id="UP000315995">
    <property type="component" value="Chromosome"/>
</dbReference>
<protein>
    <submittedName>
        <fullName evidence="3">Outer membrane lipoprotein-sorting protein</fullName>
    </submittedName>
</protein>
<dbReference type="AlphaFoldDB" id="A0A4Y6PS66"/>
<dbReference type="RefSeq" id="WP_141197449.1">
    <property type="nucleotide sequence ID" value="NZ_CP041186.1"/>
</dbReference>
<dbReference type="EMBL" id="CP041186">
    <property type="protein sequence ID" value="QDG50959.1"/>
    <property type="molecule type" value="Genomic_DNA"/>
</dbReference>
<gene>
    <name evidence="3" type="ORF">FIV42_09495</name>
</gene>
<keyword evidence="3" id="KW-0449">Lipoprotein</keyword>
<reference evidence="3 4" key="1">
    <citation type="submission" date="2019-06" db="EMBL/GenBank/DDBJ databases">
        <title>Persicimonas caeni gen. nov., sp. nov., a predatory bacterium isolated from solar saltern.</title>
        <authorList>
            <person name="Wang S."/>
        </authorList>
    </citation>
    <scope>NUCLEOTIDE SEQUENCE [LARGE SCALE GENOMIC DNA]</scope>
    <source>
        <strain evidence="3 4">YN101</strain>
    </source>
</reference>
<feature type="signal peptide" evidence="1">
    <location>
        <begin position="1"/>
        <end position="24"/>
    </location>
</feature>